<name>A0ABP4DXK2_9ACTN</name>
<keyword evidence="1" id="KW-0143">Chaperone</keyword>
<dbReference type="InterPro" id="IPR000740">
    <property type="entry name" value="GrpE"/>
</dbReference>
<dbReference type="SUPFAM" id="SSF51064">
    <property type="entry name" value="Head domain of nucleotide exchange factor GrpE"/>
    <property type="match status" value="1"/>
</dbReference>
<dbReference type="Gene3D" id="2.30.22.10">
    <property type="entry name" value="Head domain of nucleotide exchange factor GrpE"/>
    <property type="match status" value="1"/>
</dbReference>
<dbReference type="Pfam" id="PF01025">
    <property type="entry name" value="GrpE"/>
    <property type="match status" value="1"/>
</dbReference>
<organism evidence="3 4">
    <name type="scientific">Kitasatospora arboriphila</name>
    <dbReference type="NCBI Taxonomy" id="258052"/>
    <lineage>
        <taxon>Bacteria</taxon>
        <taxon>Bacillati</taxon>
        <taxon>Actinomycetota</taxon>
        <taxon>Actinomycetes</taxon>
        <taxon>Kitasatosporales</taxon>
        <taxon>Streptomycetaceae</taxon>
        <taxon>Kitasatospora</taxon>
    </lineage>
</organism>
<gene>
    <name evidence="3" type="ORF">GCM10009663_19730</name>
</gene>
<evidence type="ECO:0008006" key="5">
    <source>
        <dbReference type="Google" id="ProtNLM"/>
    </source>
</evidence>
<protein>
    <recommendedName>
        <fullName evidence="5">Nucleotide exchange factor GrpE</fullName>
    </recommendedName>
</protein>
<feature type="compositionally biased region" description="Low complexity" evidence="2">
    <location>
        <begin position="215"/>
        <end position="236"/>
    </location>
</feature>
<accession>A0ABP4DXK2</accession>
<keyword evidence="4" id="KW-1185">Reference proteome</keyword>
<proteinExistence type="predicted"/>
<dbReference type="EMBL" id="BAAALD010000013">
    <property type="protein sequence ID" value="GAA1077923.1"/>
    <property type="molecule type" value="Genomic_DNA"/>
</dbReference>
<evidence type="ECO:0000313" key="4">
    <source>
        <dbReference type="Proteomes" id="UP001499987"/>
    </source>
</evidence>
<dbReference type="Proteomes" id="UP001499987">
    <property type="component" value="Unassembled WGS sequence"/>
</dbReference>
<evidence type="ECO:0000256" key="1">
    <source>
        <dbReference type="ARBA" id="ARBA00023186"/>
    </source>
</evidence>
<feature type="compositionally biased region" description="Low complexity" evidence="2">
    <location>
        <begin position="180"/>
        <end position="208"/>
    </location>
</feature>
<evidence type="ECO:0000256" key="2">
    <source>
        <dbReference type="SAM" id="MobiDB-lite"/>
    </source>
</evidence>
<feature type="compositionally biased region" description="Basic residues" evidence="2">
    <location>
        <begin position="237"/>
        <end position="253"/>
    </location>
</feature>
<sequence length="253" mass="26281">MNAMTTQESGTPVPTAEPLEVPQRALDVDLAQAFSQLLFRASLLQRLRDDEARAARAAQRDLLGLLVDVDDALAALSLDPELVRLGRTSGIEATRRRLLGKLAKAGVRPMRLEGMAADPGLSEIVGTEARTGLEPETVVQSVVTGFFWNDEVLRRAQVVVATAPPPPSAELPGTTVGAVDPAGTAGPADTAGAGTASTGGTDETAEAGPNHEGAEQAAAREAPAAPAGTGRAAAGGRNRKNWSRSSRAKRRKR</sequence>
<comment type="caution">
    <text evidence="3">The sequence shown here is derived from an EMBL/GenBank/DDBJ whole genome shotgun (WGS) entry which is preliminary data.</text>
</comment>
<feature type="region of interest" description="Disordered" evidence="2">
    <location>
        <begin position="163"/>
        <end position="253"/>
    </location>
</feature>
<dbReference type="InterPro" id="IPR009012">
    <property type="entry name" value="GrpE_head"/>
</dbReference>
<evidence type="ECO:0000313" key="3">
    <source>
        <dbReference type="EMBL" id="GAA1077923.1"/>
    </source>
</evidence>
<reference evidence="4" key="1">
    <citation type="journal article" date="2019" name="Int. J. Syst. Evol. Microbiol.">
        <title>The Global Catalogue of Microorganisms (GCM) 10K type strain sequencing project: providing services to taxonomists for standard genome sequencing and annotation.</title>
        <authorList>
            <consortium name="The Broad Institute Genomics Platform"/>
            <consortium name="The Broad Institute Genome Sequencing Center for Infectious Disease"/>
            <person name="Wu L."/>
            <person name="Ma J."/>
        </authorList>
    </citation>
    <scope>NUCLEOTIDE SEQUENCE [LARGE SCALE GENOMIC DNA]</scope>
    <source>
        <strain evidence="4">JCM 13002</strain>
    </source>
</reference>